<feature type="domain" description="Schizont-infected cell agglutination extracellular beta" evidence="3">
    <location>
        <begin position="477"/>
        <end position="641"/>
    </location>
</feature>
<feature type="region of interest" description="Disordered" evidence="1">
    <location>
        <begin position="698"/>
        <end position="721"/>
    </location>
</feature>
<evidence type="ECO:0000256" key="2">
    <source>
        <dbReference type="SAM" id="Phobius"/>
    </source>
</evidence>
<protein>
    <submittedName>
        <fullName evidence="5">SICA antigen</fullName>
    </submittedName>
</protein>
<feature type="compositionally biased region" description="Basic and acidic residues" evidence="1">
    <location>
        <begin position="222"/>
        <end position="232"/>
    </location>
</feature>
<keyword evidence="2" id="KW-0812">Transmembrane</keyword>
<feature type="region of interest" description="Disordered" evidence="1">
    <location>
        <begin position="878"/>
        <end position="897"/>
    </location>
</feature>
<dbReference type="RefSeq" id="XP_019913196.1">
    <property type="nucleotide sequence ID" value="XM_020057440.1"/>
</dbReference>
<accession>A0A1B1DUN6</accession>
<keyword evidence="2" id="KW-1133">Transmembrane helix</keyword>
<keyword evidence="6" id="KW-1185">Reference proteome</keyword>
<dbReference type="GeneID" id="30907353"/>
<sequence length="897" mass="103092">MNYPYLLLPFLQARTTELGEKMVDKVDAFFRRKWKVSKEQVYGLFNEFNKPLNDRDDESKIFTVVCDDVVGGHGVTDEGLHKCFCKALIGNLGTLRNNSSTYKLNGETKNLSAIEKKTRCDLLNLWLFLYVLKYNMQKNDILYAFTAMSNLKDFFFMESEDCTYDGTFTVNEKEDGDGIFGEICRWFMKQGIISRMEAINNRTACNKVSRSENKDSTFPQKTPEKKSPKAQDIADKVVQKIEELRPIFKKIEEELAQQPPPEPGDDCTNKKTLCERVTCVANKWKTDKQKTDYNEMWEDVGKRVPDLFEAISKPTPHIDNNYCYGNQWKGQNVTFEEIEACRLIVRGLHHIYSTQTDDVKQDEKAKNEQRFNEAMECLLLNAYAEELKKKAQERGNCKVDKGIKHAFQKSKDIKKDTSPCKGEGDMCQVCQKEEYRNCKINDQNIKDKLDELLQKKEGEIEQTLEELCKDCRKVNDLCKRAQCVTINWFRDRLTNGGEGRQNWCRFWDTDVKGELEKLSKAIIKEDKSDEPLCNNINGKNTATEAEKKACQYITRGLEYIYGIREQKGQNYLNQQKNNPIFYRTIGCAFLNVYADRLQQLKPSKCNVQNGIDHAFEKSNEIKGKTSPCNSDSKCFVCTRHKGLSCTLSVEDKLLNERPGQNCEKDRKNIKNKLDDMLDKDNTGIKQTLDHITTICKPKPAALPPAPPSAPSEAEDGRGGEAGEAALKAPKAEPLTDKKGINPFLPYFPLAPATIGITVMSYLLWKYFGMLRKARKRYKRAPKALGPSLEQQILDHVDQLGPREYYLVKERKPRSTPIKRRKKRGAGRRGGVRRRMIIDIHFEVLDECQKGDTKLVPEDFFEILVQEFMGSEFMKEENVPKEQVQRSGSGFREGRLCS</sequence>
<feature type="region of interest" description="Disordered" evidence="1">
    <location>
        <begin position="206"/>
        <end position="232"/>
    </location>
</feature>
<dbReference type="InterPro" id="IPR024288">
    <property type="entry name" value="SICA_C"/>
</dbReference>
<dbReference type="EMBL" id="CP016242">
    <property type="protein sequence ID" value="ANQ06501.1"/>
    <property type="molecule type" value="Genomic_DNA"/>
</dbReference>
<feature type="domain" description="Schizont-infected cell agglutination extracellular beta" evidence="3">
    <location>
        <begin position="272"/>
        <end position="440"/>
    </location>
</feature>
<proteinExistence type="predicted"/>
<dbReference type="Proteomes" id="UP000092716">
    <property type="component" value="Chromosome 4"/>
</dbReference>
<feature type="transmembrane region" description="Helical" evidence="2">
    <location>
        <begin position="743"/>
        <end position="764"/>
    </location>
</feature>
<dbReference type="AlphaFoldDB" id="A0A1B1DUN6"/>
<keyword evidence="2" id="KW-0472">Membrane</keyword>
<dbReference type="Pfam" id="PF12879">
    <property type="entry name" value="SICA_C"/>
    <property type="match status" value="1"/>
</dbReference>
<feature type="domain" description="Schizont-infected cell agglutination C-terminal" evidence="4">
    <location>
        <begin position="765"/>
        <end position="884"/>
    </location>
</feature>
<evidence type="ECO:0000313" key="5">
    <source>
        <dbReference type="EMBL" id="ANQ06501.1"/>
    </source>
</evidence>
<dbReference type="VEuPathDB" id="PlasmoDB:PCOAH_00006300"/>
<name>A0A1B1DUN6_9APIC</name>
<dbReference type="KEGG" id="pcot:PCOAH_00006300"/>
<gene>
    <name evidence="5" type="ORF">PCOAH_00006300</name>
</gene>
<reference evidence="6" key="1">
    <citation type="submission" date="2016-06" db="EMBL/GenBank/DDBJ databases">
        <title>First high quality genome sequence of Plasmodium coatneyi using continuous long reads from single molecule, real-time sequencing.</title>
        <authorList>
            <person name="Chien J.-T."/>
            <person name="Pakala S.B."/>
            <person name="Geraldo J.A."/>
            <person name="Lapp S.A."/>
            <person name="Barnwell J.W."/>
            <person name="Kissinger J.C."/>
            <person name="Galinski M.R."/>
            <person name="Humphrey J.C."/>
        </authorList>
    </citation>
    <scope>NUCLEOTIDE SEQUENCE [LARGE SCALE GENOMIC DNA]</scope>
    <source>
        <strain evidence="6">Hackeri</strain>
    </source>
</reference>
<evidence type="ECO:0000313" key="6">
    <source>
        <dbReference type="Proteomes" id="UP000092716"/>
    </source>
</evidence>
<dbReference type="InterPro" id="IPR024285">
    <property type="entry name" value="SICA_extracell_b"/>
</dbReference>
<organism evidence="5 6">
    <name type="scientific">Plasmodium coatneyi</name>
    <dbReference type="NCBI Taxonomy" id="208452"/>
    <lineage>
        <taxon>Eukaryota</taxon>
        <taxon>Sar</taxon>
        <taxon>Alveolata</taxon>
        <taxon>Apicomplexa</taxon>
        <taxon>Aconoidasida</taxon>
        <taxon>Haemosporida</taxon>
        <taxon>Plasmodiidae</taxon>
        <taxon>Plasmodium</taxon>
    </lineage>
</organism>
<evidence type="ECO:0000259" key="4">
    <source>
        <dbReference type="Pfam" id="PF12879"/>
    </source>
</evidence>
<evidence type="ECO:0000256" key="1">
    <source>
        <dbReference type="SAM" id="MobiDB-lite"/>
    </source>
</evidence>
<feature type="compositionally biased region" description="Pro residues" evidence="1">
    <location>
        <begin position="700"/>
        <end position="709"/>
    </location>
</feature>
<evidence type="ECO:0000259" key="3">
    <source>
        <dbReference type="Pfam" id="PF12878"/>
    </source>
</evidence>
<dbReference type="Pfam" id="PF12878">
    <property type="entry name" value="SICA_beta"/>
    <property type="match status" value="2"/>
</dbReference>